<gene>
    <name evidence="2" type="ORF">NP603_00900</name>
</gene>
<proteinExistence type="predicted"/>
<dbReference type="InterPro" id="IPR018636">
    <property type="entry name" value="DUF2058"/>
</dbReference>
<name>A0ABT1UBX5_9GAMM</name>
<sequence length="184" mass="20811">MKKPQTLSLQEQLLKSGLSNDAKLKQVKAEKRKQSKLERNNGVEIVDEVKLSAEQLRQQQAERDRELNRQRKLAEEQRALAAQIKQIVDLNRIAQDANGVAYNFTDANKVKTLYVSEKVRDALSSGRAGIAKTENRYEIVPAEVARKIQQRDAASVVVLNDANHDIAAEDDPYAAYQIPDDLMW</sequence>
<evidence type="ECO:0000313" key="3">
    <source>
        <dbReference type="Proteomes" id="UP001524569"/>
    </source>
</evidence>
<reference evidence="2 3" key="1">
    <citation type="submission" date="2022-07" db="EMBL/GenBank/DDBJ databases">
        <title>Methylomonas rivi sp. nov., Methylomonas rosea sp. nov., Methylomonas aureus sp. nov. and Methylomonas subterranea sp. nov., four novel methanotrophs isolated from a freshwater creek and the deep terrestrial subsurface.</title>
        <authorList>
            <person name="Abin C."/>
            <person name="Sankaranarayanan K."/>
            <person name="Garner C."/>
            <person name="Sindelar R."/>
            <person name="Kotary K."/>
            <person name="Garner R."/>
            <person name="Barclay S."/>
            <person name="Lawson P."/>
            <person name="Krumholz L."/>
        </authorList>
    </citation>
    <scope>NUCLEOTIDE SEQUENCE [LARGE SCALE GENOMIC DNA]</scope>
    <source>
        <strain evidence="2 3">SURF-1</strain>
    </source>
</reference>
<keyword evidence="3" id="KW-1185">Reference proteome</keyword>
<organism evidence="2 3">
    <name type="scientific">Methylomonas aurea</name>
    <dbReference type="NCBI Taxonomy" id="2952224"/>
    <lineage>
        <taxon>Bacteria</taxon>
        <taxon>Pseudomonadati</taxon>
        <taxon>Pseudomonadota</taxon>
        <taxon>Gammaproteobacteria</taxon>
        <taxon>Methylococcales</taxon>
        <taxon>Methylococcaceae</taxon>
        <taxon>Methylomonas</taxon>
    </lineage>
</organism>
<dbReference type="Proteomes" id="UP001524569">
    <property type="component" value="Unassembled WGS sequence"/>
</dbReference>
<dbReference type="Pfam" id="PF09831">
    <property type="entry name" value="DUF2058"/>
    <property type="match status" value="1"/>
</dbReference>
<evidence type="ECO:0000256" key="1">
    <source>
        <dbReference type="SAM" id="Coils"/>
    </source>
</evidence>
<dbReference type="RefSeq" id="WP_256609035.1">
    <property type="nucleotide sequence ID" value="NZ_JANIBM010000001.1"/>
</dbReference>
<protein>
    <submittedName>
        <fullName evidence="2">DUF2058 domain-containing protein</fullName>
    </submittedName>
</protein>
<keyword evidence="1" id="KW-0175">Coiled coil</keyword>
<comment type="caution">
    <text evidence="2">The sequence shown here is derived from an EMBL/GenBank/DDBJ whole genome shotgun (WGS) entry which is preliminary data.</text>
</comment>
<dbReference type="EMBL" id="JANIBM010000001">
    <property type="protein sequence ID" value="MCQ8179652.1"/>
    <property type="molecule type" value="Genomic_DNA"/>
</dbReference>
<accession>A0ABT1UBX5</accession>
<feature type="coiled-coil region" evidence="1">
    <location>
        <begin position="20"/>
        <end position="77"/>
    </location>
</feature>
<evidence type="ECO:0000313" key="2">
    <source>
        <dbReference type="EMBL" id="MCQ8179652.1"/>
    </source>
</evidence>